<dbReference type="AlphaFoldDB" id="A0AAV0YE61"/>
<comment type="caution">
    <text evidence="2">The sequence shown here is derived from an EMBL/GenBank/DDBJ whole genome shotgun (WGS) entry which is preliminary data.</text>
</comment>
<keyword evidence="1" id="KW-0472">Membrane</keyword>
<organism evidence="2 3">
    <name type="scientific">Vicia faba</name>
    <name type="common">Broad bean</name>
    <name type="synonym">Faba vulgaris</name>
    <dbReference type="NCBI Taxonomy" id="3906"/>
    <lineage>
        <taxon>Eukaryota</taxon>
        <taxon>Viridiplantae</taxon>
        <taxon>Streptophyta</taxon>
        <taxon>Embryophyta</taxon>
        <taxon>Tracheophyta</taxon>
        <taxon>Spermatophyta</taxon>
        <taxon>Magnoliopsida</taxon>
        <taxon>eudicotyledons</taxon>
        <taxon>Gunneridae</taxon>
        <taxon>Pentapetalae</taxon>
        <taxon>rosids</taxon>
        <taxon>fabids</taxon>
        <taxon>Fabales</taxon>
        <taxon>Fabaceae</taxon>
        <taxon>Papilionoideae</taxon>
        <taxon>50 kb inversion clade</taxon>
        <taxon>NPAAA clade</taxon>
        <taxon>Hologalegina</taxon>
        <taxon>IRL clade</taxon>
        <taxon>Fabeae</taxon>
        <taxon>Vicia</taxon>
    </lineage>
</organism>
<accession>A0AAV0YE61</accession>
<feature type="transmembrane region" description="Helical" evidence="1">
    <location>
        <begin position="35"/>
        <end position="55"/>
    </location>
</feature>
<sequence>MQRLSPIECKIREGCKNLISVITSLSLMNTSMLPLTIFGAINFIGLPFVGFLLSLRTSTQSLRGSSGFRFRVSLGSTSSFSNSSSTSITGGLLEITSVNSCEAEERLKLVVEALIFLAAPVSLFPSLDSP</sequence>
<reference evidence="2 3" key="1">
    <citation type="submission" date="2023-01" db="EMBL/GenBank/DDBJ databases">
        <authorList>
            <person name="Kreplak J."/>
        </authorList>
    </citation>
    <scope>NUCLEOTIDE SEQUENCE [LARGE SCALE GENOMIC DNA]</scope>
</reference>
<keyword evidence="3" id="KW-1185">Reference proteome</keyword>
<evidence type="ECO:0000313" key="3">
    <source>
        <dbReference type="Proteomes" id="UP001157006"/>
    </source>
</evidence>
<keyword evidence="1" id="KW-0812">Transmembrane</keyword>
<dbReference type="EMBL" id="CATIWC010000421">
    <property type="protein sequence ID" value="CAI8583104.1"/>
    <property type="molecule type" value="Genomic_DNA"/>
</dbReference>
<evidence type="ECO:0000256" key="1">
    <source>
        <dbReference type="SAM" id="Phobius"/>
    </source>
</evidence>
<evidence type="ECO:0000313" key="2">
    <source>
        <dbReference type="EMBL" id="CAI8583104.1"/>
    </source>
</evidence>
<gene>
    <name evidence="2" type="ORF">VFH_U011840</name>
</gene>
<name>A0AAV0YE61_VICFA</name>
<dbReference type="Proteomes" id="UP001157006">
    <property type="component" value="Unassembled WGS sequence"/>
</dbReference>
<protein>
    <submittedName>
        <fullName evidence="2">Uncharacterized protein</fullName>
    </submittedName>
</protein>
<proteinExistence type="predicted"/>
<keyword evidence="1" id="KW-1133">Transmembrane helix</keyword>